<evidence type="ECO:0000313" key="1">
    <source>
        <dbReference type="EMBL" id="KIW76075.1"/>
    </source>
</evidence>
<reference evidence="1 2" key="1">
    <citation type="submission" date="2015-01" db="EMBL/GenBank/DDBJ databases">
        <title>The Genome Sequence of Fonsecaea pedrosoi CBS 271.37.</title>
        <authorList>
            <consortium name="The Broad Institute Genomics Platform"/>
            <person name="Cuomo C."/>
            <person name="de Hoog S."/>
            <person name="Gorbushina A."/>
            <person name="Stielow B."/>
            <person name="Teixiera M."/>
            <person name="Abouelleil A."/>
            <person name="Chapman S.B."/>
            <person name="Priest M."/>
            <person name="Young S.K."/>
            <person name="Wortman J."/>
            <person name="Nusbaum C."/>
            <person name="Birren B."/>
        </authorList>
    </citation>
    <scope>NUCLEOTIDE SEQUENCE [LARGE SCALE GENOMIC DNA]</scope>
    <source>
        <strain evidence="1 2">CBS 271.37</strain>
    </source>
</reference>
<dbReference type="AlphaFoldDB" id="A0A0D2GBD5"/>
<sequence length="626" mass="67895">MPLIKLTPLQARFTACLSASVVLLLLYLTLTKPSFAYALEADSSRISSEDHNFYVIQDRDEGQETEESRITVRAEVGVSALANNDPASSNIEIGQTQNWVFPRDAINGPHGTPGVGLPGAKVEDTELLLERHELRKRQTGNKVYITLNTCLQPSPNATNAIPPQLQMYISLSESNQKPGPGTGDPDQQTITVDGGYAIFEADADSDVYVGISAPNTTEFSGIWNYNIAASIDAPFHGFEDPEVKNLYFVDGDNHAALLITNDTTQALPNQTIYEEWMKLSPPWGVFATNQNQREILGIQKSFCGLKNNARLTVNIDNITNQNVAQMTNRGLGGKPKEQFYITGLNATSKYWGMLVMEGNSTDSGAGVVGGGGTVWAAMEFETKTDNNCRLMYNLSFCSEVAYAVPSNPNKFSPETGLPDLAALYDSYAAQMYQYFNYSLQQIPCNTTSSAQYSLARNCDDCARAYKQWLCAVTIPRCADFSSSASFLKPRNLGQPFINGSSITSDPSQFNVKPASLDAVATNSSRNPLIDTSIQPGPYKEVLPCEDLCYDLVQSCPASLGFACPLRGKGLEDSYGKRVNGSAGVISCSYLGAAYYLSGTTASTLLRPSVYSVAFLAVLSGLGNIFL</sequence>
<dbReference type="PANTHER" id="PTHR39142">
    <property type="entry name" value="MID1P"/>
    <property type="match status" value="1"/>
</dbReference>
<dbReference type="GO" id="GO:0005262">
    <property type="term" value="F:calcium channel activity"/>
    <property type="evidence" value="ECO:0007669"/>
    <property type="project" value="InterPro"/>
</dbReference>
<evidence type="ECO:0000313" key="2">
    <source>
        <dbReference type="Proteomes" id="UP000053029"/>
    </source>
</evidence>
<dbReference type="HOGENOM" id="CLU_018731_0_0_1"/>
<dbReference type="InterPro" id="IPR024338">
    <property type="entry name" value="MID1/Yam8"/>
</dbReference>
<dbReference type="STRING" id="1442368.A0A0D2GBD5"/>
<protein>
    <recommendedName>
        <fullName evidence="3">FZ domain-containing protein</fullName>
    </recommendedName>
</protein>
<keyword evidence="2" id="KW-1185">Reference proteome</keyword>
<dbReference type="Pfam" id="PF12929">
    <property type="entry name" value="Mid1"/>
    <property type="match status" value="1"/>
</dbReference>
<accession>A0A0D2GBD5</accession>
<proteinExistence type="predicted"/>
<dbReference type="OrthoDB" id="5405745at2759"/>
<dbReference type="PANTHER" id="PTHR39142:SF1">
    <property type="entry name" value="AEL197CP"/>
    <property type="match status" value="1"/>
</dbReference>
<dbReference type="RefSeq" id="XP_013279883.1">
    <property type="nucleotide sequence ID" value="XM_013424429.1"/>
</dbReference>
<dbReference type="GO" id="GO:0098703">
    <property type="term" value="P:calcium ion import across plasma membrane"/>
    <property type="evidence" value="ECO:0007669"/>
    <property type="project" value="InterPro"/>
</dbReference>
<gene>
    <name evidence="1" type="ORF">Z517_10820</name>
</gene>
<organism evidence="1 2">
    <name type="scientific">Fonsecaea pedrosoi CBS 271.37</name>
    <dbReference type="NCBI Taxonomy" id="1442368"/>
    <lineage>
        <taxon>Eukaryota</taxon>
        <taxon>Fungi</taxon>
        <taxon>Dikarya</taxon>
        <taxon>Ascomycota</taxon>
        <taxon>Pezizomycotina</taxon>
        <taxon>Eurotiomycetes</taxon>
        <taxon>Chaetothyriomycetidae</taxon>
        <taxon>Chaetothyriales</taxon>
        <taxon>Herpotrichiellaceae</taxon>
        <taxon>Fonsecaea</taxon>
    </lineage>
</organism>
<dbReference type="VEuPathDB" id="FungiDB:Z517_10820"/>
<name>A0A0D2GBD5_9EURO</name>
<dbReference type="Proteomes" id="UP000053029">
    <property type="component" value="Unassembled WGS sequence"/>
</dbReference>
<dbReference type="EMBL" id="KN846975">
    <property type="protein sequence ID" value="KIW76075.1"/>
    <property type="molecule type" value="Genomic_DNA"/>
</dbReference>
<dbReference type="GeneID" id="25310310"/>
<evidence type="ECO:0008006" key="3">
    <source>
        <dbReference type="Google" id="ProtNLM"/>
    </source>
</evidence>